<evidence type="ECO:0000313" key="1">
    <source>
        <dbReference type="EMBL" id="CAD8207545.1"/>
    </source>
</evidence>
<keyword evidence="2" id="KW-1185">Reference proteome</keyword>
<accession>A0A8S1Y263</accession>
<comment type="caution">
    <text evidence="1">The sequence shown here is derived from an EMBL/GenBank/DDBJ whole genome shotgun (WGS) entry which is preliminary data.</text>
</comment>
<organism evidence="1 2">
    <name type="scientific">Paramecium pentaurelia</name>
    <dbReference type="NCBI Taxonomy" id="43138"/>
    <lineage>
        <taxon>Eukaryota</taxon>
        <taxon>Sar</taxon>
        <taxon>Alveolata</taxon>
        <taxon>Ciliophora</taxon>
        <taxon>Intramacronucleata</taxon>
        <taxon>Oligohymenophorea</taxon>
        <taxon>Peniculida</taxon>
        <taxon>Parameciidae</taxon>
        <taxon>Paramecium</taxon>
    </lineage>
</organism>
<sequence>MPLDQWEIAHLYRVVALRHLKGQAQWKIRRHPHLTNLSDTVLELENEQQQQKNHKFQLIFIIYFFLKGSQASQLFLKLEKPQQIFYQLRKVYQKKYQQQILNLSLILDQYQIYNLFIKIQQDQFSVNRNYF</sequence>
<dbReference type="EMBL" id="CAJJDO010000147">
    <property type="protein sequence ID" value="CAD8207545.1"/>
    <property type="molecule type" value="Genomic_DNA"/>
</dbReference>
<reference evidence="1" key="1">
    <citation type="submission" date="2021-01" db="EMBL/GenBank/DDBJ databases">
        <authorList>
            <consortium name="Genoscope - CEA"/>
            <person name="William W."/>
        </authorList>
    </citation>
    <scope>NUCLEOTIDE SEQUENCE</scope>
</reference>
<name>A0A8S1Y263_9CILI</name>
<proteinExistence type="predicted"/>
<protein>
    <submittedName>
        <fullName evidence="1">Uncharacterized protein</fullName>
    </submittedName>
</protein>
<gene>
    <name evidence="1" type="ORF">PPENT_87.1.T1470142</name>
</gene>
<dbReference type="OrthoDB" id="10248867at2759"/>
<evidence type="ECO:0000313" key="2">
    <source>
        <dbReference type="Proteomes" id="UP000689195"/>
    </source>
</evidence>
<dbReference type="Proteomes" id="UP000689195">
    <property type="component" value="Unassembled WGS sequence"/>
</dbReference>
<dbReference type="AlphaFoldDB" id="A0A8S1Y263"/>